<organism evidence="1">
    <name type="scientific">Salix viminalis</name>
    <name type="common">Common osier</name>
    <name type="synonym">Basket willow</name>
    <dbReference type="NCBI Taxonomy" id="40686"/>
    <lineage>
        <taxon>Eukaryota</taxon>
        <taxon>Viridiplantae</taxon>
        <taxon>Streptophyta</taxon>
        <taxon>Embryophyta</taxon>
        <taxon>Tracheophyta</taxon>
        <taxon>Spermatophyta</taxon>
        <taxon>Magnoliopsida</taxon>
        <taxon>eudicotyledons</taxon>
        <taxon>Gunneridae</taxon>
        <taxon>Pentapetalae</taxon>
        <taxon>rosids</taxon>
        <taxon>fabids</taxon>
        <taxon>Malpighiales</taxon>
        <taxon>Salicaceae</taxon>
        <taxon>Saliceae</taxon>
        <taxon>Salix</taxon>
    </lineage>
</organism>
<proteinExistence type="predicted"/>
<protein>
    <submittedName>
        <fullName evidence="1">Uncharacterized protein</fullName>
    </submittedName>
</protein>
<dbReference type="EMBL" id="CAADRP010001852">
    <property type="protein sequence ID" value="VFU54770.1"/>
    <property type="molecule type" value="Genomic_DNA"/>
</dbReference>
<dbReference type="AlphaFoldDB" id="A0A6N2MP53"/>
<evidence type="ECO:0000313" key="1">
    <source>
        <dbReference type="EMBL" id="VFU54770.1"/>
    </source>
</evidence>
<name>A0A6N2MP53_SALVM</name>
<dbReference type="InterPro" id="IPR032675">
    <property type="entry name" value="LRR_dom_sf"/>
</dbReference>
<sequence length="86" mass="9412">MMLNGSKLTGQIPSGIGNHNPLTALYLGENKLHGLIPESIYRLQNPEELDIGFKDNATIPRLKLEVSALSGCNVGEFTSFLRDQTI</sequence>
<dbReference type="InterPro" id="IPR001611">
    <property type="entry name" value="Leu-rich_rpt"/>
</dbReference>
<reference evidence="1" key="1">
    <citation type="submission" date="2019-03" db="EMBL/GenBank/DDBJ databases">
        <authorList>
            <person name="Mank J."/>
            <person name="Almeida P."/>
        </authorList>
    </citation>
    <scope>NUCLEOTIDE SEQUENCE</scope>
    <source>
        <strain evidence="1">78183</strain>
    </source>
</reference>
<accession>A0A6N2MP53</accession>
<dbReference type="Gene3D" id="3.80.10.10">
    <property type="entry name" value="Ribonuclease Inhibitor"/>
    <property type="match status" value="1"/>
</dbReference>
<dbReference type="SUPFAM" id="SSF52058">
    <property type="entry name" value="L domain-like"/>
    <property type="match status" value="1"/>
</dbReference>
<gene>
    <name evidence="1" type="ORF">SVIM_LOCUS385091</name>
</gene>
<dbReference type="Pfam" id="PF00560">
    <property type="entry name" value="LRR_1"/>
    <property type="match status" value="1"/>
</dbReference>